<proteinExistence type="predicted"/>
<name>W1PSD9_AMBTC</name>
<accession>W1PSD9</accession>
<dbReference type="Gramene" id="ERN10626">
    <property type="protein sequence ID" value="ERN10626"/>
    <property type="gene ID" value="AMTR_s00028p00185730"/>
</dbReference>
<evidence type="ECO:0000313" key="1">
    <source>
        <dbReference type="EMBL" id="ERN10626.1"/>
    </source>
</evidence>
<protein>
    <submittedName>
        <fullName evidence="1">Uncharacterized protein</fullName>
    </submittedName>
</protein>
<gene>
    <name evidence="1" type="ORF">AMTR_s00028p00185730</name>
</gene>
<organism evidence="1 2">
    <name type="scientific">Amborella trichopoda</name>
    <dbReference type="NCBI Taxonomy" id="13333"/>
    <lineage>
        <taxon>Eukaryota</taxon>
        <taxon>Viridiplantae</taxon>
        <taxon>Streptophyta</taxon>
        <taxon>Embryophyta</taxon>
        <taxon>Tracheophyta</taxon>
        <taxon>Spermatophyta</taxon>
        <taxon>Magnoliopsida</taxon>
        <taxon>Amborellales</taxon>
        <taxon>Amborellaceae</taxon>
        <taxon>Amborella</taxon>
    </lineage>
</organism>
<dbReference type="AlphaFoldDB" id="W1PSD9"/>
<sequence length="122" mass="13587">MRAVVREPDAVRELLTNASFFAREGPFPIGGPSNGIFINDFCLALDMAVTKTWEARYLASVRGCILSFWGLGCKRLKGYFLRRFASRHGLDQGCYAAISFFKKYGKKGALRDPEAPSASREV</sequence>
<dbReference type="HOGENOM" id="CLU_086788_1_0_1"/>
<keyword evidence="2" id="KW-1185">Reference proteome</keyword>
<dbReference type="Proteomes" id="UP000017836">
    <property type="component" value="Unassembled WGS sequence"/>
</dbReference>
<dbReference type="EMBL" id="KI392812">
    <property type="protein sequence ID" value="ERN10626.1"/>
    <property type="molecule type" value="Genomic_DNA"/>
</dbReference>
<evidence type="ECO:0000313" key="2">
    <source>
        <dbReference type="Proteomes" id="UP000017836"/>
    </source>
</evidence>
<reference evidence="2" key="1">
    <citation type="journal article" date="2013" name="Science">
        <title>The Amborella genome and the evolution of flowering plants.</title>
        <authorList>
            <consortium name="Amborella Genome Project"/>
        </authorList>
    </citation>
    <scope>NUCLEOTIDE SEQUENCE [LARGE SCALE GENOMIC DNA]</scope>
</reference>